<keyword evidence="4" id="KW-0227">DNA damage</keyword>
<dbReference type="PANTHER" id="PTHR10815:SF14">
    <property type="entry name" value="BIFUNCTIONAL TRANSCRIPTIONAL ACTIVATOR_DNA REPAIR ENZYME ADA"/>
    <property type="match status" value="1"/>
</dbReference>
<dbReference type="InterPro" id="IPR036217">
    <property type="entry name" value="MethylDNA_cys_MeTrfase_DNAb"/>
</dbReference>
<dbReference type="Gene3D" id="1.10.10.10">
    <property type="entry name" value="Winged helix-like DNA-binding domain superfamily/Winged helix DNA-binding domain"/>
    <property type="match status" value="1"/>
</dbReference>
<dbReference type="InterPro" id="IPR016221">
    <property type="entry name" value="Bifunct_regulatory_prot_Ada"/>
</dbReference>
<dbReference type="Gene3D" id="3.30.160.70">
    <property type="entry name" value="Methylated DNA-protein cysteine methyltransferase domain"/>
    <property type="match status" value="1"/>
</dbReference>
<dbReference type="AlphaFoldDB" id="A0A1V2UWT6"/>
<dbReference type="GO" id="GO:0003908">
    <property type="term" value="F:methylated-DNA-[protein]-cysteine S-methyltransferase activity"/>
    <property type="evidence" value="ECO:0007669"/>
    <property type="project" value="UniProtKB-EC"/>
</dbReference>
<accession>A0A1V2UWT6</accession>
<dbReference type="RefSeq" id="WP_077169366.1">
    <property type="nucleotide sequence ID" value="NZ_LFZS01000007.1"/>
</dbReference>
<evidence type="ECO:0000256" key="1">
    <source>
        <dbReference type="ARBA" id="ARBA00001286"/>
    </source>
</evidence>
<dbReference type="GO" id="GO:0003700">
    <property type="term" value="F:DNA-binding transcription factor activity"/>
    <property type="evidence" value="ECO:0007669"/>
    <property type="project" value="InterPro"/>
</dbReference>
<dbReference type="CDD" id="cd06445">
    <property type="entry name" value="ATase"/>
    <property type="match status" value="1"/>
</dbReference>
<protein>
    <submittedName>
        <fullName evidence="13">6-O-methylguanine DNA methyltransferase</fullName>
    </submittedName>
</protein>
<evidence type="ECO:0000256" key="8">
    <source>
        <dbReference type="ARBA" id="ARBA00023204"/>
    </source>
</evidence>
<evidence type="ECO:0000256" key="9">
    <source>
        <dbReference type="ARBA" id="ARBA00049348"/>
    </source>
</evidence>
<organism evidence="13 14">
    <name type="scientific">Acinetobacter genomosp. 33YU</name>
    <dbReference type="NCBI Taxonomy" id="1675530"/>
    <lineage>
        <taxon>Bacteria</taxon>
        <taxon>Pseudomonadati</taxon>
        <taxon>Pseudomonadota</taxon>
        <taxon>Gammaproteobacteria</taxon>
        <taxon>Moraxellales</taxon>
        <taxon>Moraxellaceae</taxon>
        <taxon>Acinetobacter</taxon>
    </lineage>
</organism>
<dbReference type="InterPro" id="IPR035451">
    <property type="entry name" value="Ada-like_dom_sf"/>
</dbReference>
<comment type="catalytic activity">
    <reaction evidence="1">
        <text>a 4-O-methyl-thymidine in DNA + L-cysteinyl-[protein] = a thymidine in DNA + S-methyl-L-cysteinyl-[protein]</text>
        <dbReference type="Rhea" id="RHEA:53428"/>
        <dbReference type="Rhea" id="RHEA-COMP:10131"/>
        <dbReference type="Rhea" id="RHEA-COMP:10132"/>
        <dbReference type="Rhea" id="RHEA-COMP:13555"/>
        <dbReference type="Rhea" id="RHEA-COMP:13556"/>
        <dbReference type="ChEBI" id="CHEBI:29950"/>
        <dbReference type="ChEBI" id="CHEBI:82612"/>
        <dbReference type="ChEBI" id="CHEBI:137386"/>
        <dbReference type="ChEBI" id="CHEBI:137387"/>
        <dbReference type="EC" id="2.1.1.63"/>
    </reaction>
</comment>
<dbReference type="Gene3D" id="1.10.10.60">
    <property type="entry name" value="Homeodomain-like"/>
    <property type="match status" value="1"/>
</dbReference>
<name>A0A1V2UWT6_9GAMM</name>
<dbReference type="SUPFAM" id="SSF46767">
    <property type="entry name" value="Methylated DNA-protein cysteine methyltransferase, C-terminal domain"/>
    <property type="match status" value="1"/>
</dbReference>
<dbReference type="Pfam" id="PF02805">
    <property type="entry name" value="Ada_Zn_binding"/>
    <property type="match status" value="1"/>
</dbReference>
<feature type="domain" description="HTH araC/xylS-type" evidence="12">
    <location>
        <begin position="88"/>
        <end position="184"/>
    </location>
</feature>
<comment type="catalytic activity">
    <reaction evidence="9">
        <text>a 6-O-methyl-2'-deoxyguanosine in DNA + L-cysteinyl-[protein] = S-methyl-L-cysteinyl-[protein] + a 2'-deoxyguanosine in DNA</text>
        <dbReference type="Rhea" id="RHEA:24000"/>
        <dbReference type="Rhea" id="RHEA-COMP:10131"/>
        <dbReference type="Rhea" id="RHEA-COMP:10132"/>
        <dbReference type="Rhea" id="RHEA-COMP:11367"/>
        <dbReference type="Rhea" id="RHEA-COMP:11368"/>
        <dbReference type="ChEBI" id="CHEBI:29950"/>
        <dbReference type="ChEBI" id="CHEBI:82612"/>
        <dbReference type="ChEBI" id="CHEBI:85445"/>
        <dbReference type="ChEBI" id="CHEBI:85448"/>
        <dbReference type="EC" id="2.1.1.63"/>
    </reaction>
</comment>
<comment type="caution">
    <text evidence="13">The sequence shown here is derived from an EMBL/GenBank/DDBJ whole genome shotgun (WGS) entry which is preliminary data.</text>
</comment>
<comment type="cofactor">
    <cofactor evidence="11">
        <name>Zn(2+)</name>
        <dbReference type="ChEBI" id="CHEBI:29105"/>
    </cofactor>
    <text evidence="11">Binds 1 zinc ion per subunit.</text>
</comment>
<feature type="active site" description="Nucleophile; methyl group acceptor from either O6-methylguanine or O4-methylthymine" evidence="10">
    <location>
        <position position="322"/>
    </location>
</feature>
<keyword evidence="3 13" id="KW-0808">Transferase</keyword>
<dbReference type="InterPro" id="IPR004026">
    <property type="entry name" value="Ada_DNA_repair_Zn-bd"/>
</dbReference>
<dbReference type="Pfam" id="PF01035">
    <property type="entry name" value="DNA_binding_1"/>
    <property type="match status" value="1"/>
</dbReference>
<evidence type="ECO:0000256" key="5">
    <source>
        <dbReference type="ARBA" id="ARBA00023015"/>
    </source>
</evidence>
<dbReference type="Gene3D" id="3.40.10.10">
    <property type="entry name" value="DNA Methylphosphotriester Repair Domain"/>
    <property type="match status" value="1"/>
</dbReference>
<keyword evidence="2 13" id="KW-0489">Methyltransferase</keyword>
<dbReference type="InterPro" id="IPR009057">
    <property type="entry name" value="Homeodomain-like_sf"/>
</dbReference>
<dbReference type="SUPFAM" id="SSF53155">
    <property type="entry name" value="Methylated DNA-protein cysteine methyltransferase domain"/>
    <property type="match status" value="1"/>
</dbReference>
<evidence type="ECO:0000256" key="11">
    <source>
        <dbReference type="PIRSR" id="PIRSR000409-3"/>
    </source>
</evidence>
<sequence>MKNQWITDEDRWQAIVDRNAEADAYFVYGVKTSGMYCLPSSTKRLPKKENVVFFESAVQAEKNGYRASQKIQNRLSNAHDPKLVEKIEKACRYIELHEENLSLSDVADHVGMSAYHFHRVFKQITGLTPKGYADAHKSKKLRENLDENIRVTDAIFNAGFNSNSQFYENSNSLLGMTAKEWKSGGKGVRIFFAIGACSLGDILVAQSQKGICAILLGDDPEKLLNDLQDKFPEADLIGCDDEFEQLIAHIVGFIEAPQIGLDLPLDIQGTAFQQRVWQALKEIPAGQTASYSDIAQKIGSPKAVRAVAGACAANMLAVAIPCHRVVRNDGFISGYRWGVERKRALLEKEAELARN</sequence>
<dbReference type="GO" id="GO:0032259">
    <property type="term" value="P:methylation"/>
    <property type="evidence" value="ECO:0007669"/>
    <property type="project" value="UniProtKB-KW"/>
</dbReference>
<dbReference type="Pfam" id="PF12833">
    <property type="entry name" value="HTH_18"/>
    <property type="match status" value="1"/>
</dbReference>
<evidence type="ECO:0000259" key="12">
    <source>
        <dbReference type="PROSITE" id="PS01124"/>
    </source>
</evidence>
<evidence type="ECO:0000256" key="4">
    <source>
        <dbReference type="ARBA" id="ARBA00022763"/>
    </source>
</evidence>
<dbReference type="PIRSF" id="PIRSF000409">
    <property type="entry name" value="Ada"/>
    <property type="match status" value="1"/>
</dbReference>
<dbReference type="InterPro" id="IPR014048">
    <property type="entry name" value="MethylDNA_cys_MeTrfase_DNA-bd"/>
</dbReference>
<keyword evidence="5" id="KW-0805">Transcription regulation</keyword>
<dbReference type="PROSITE" id="PS00374">
    <property type="entry name" value="MGMT"/>
    <property type="match status" value="1"/>
</dbReference>
<evidence type="ECO:0000313" key="14">
    <source>
        <dbReference type="Proteomes" id="UP000189376"/>
    </source>
</evidence>
<reference evidence="13 14" key="1">
    <citation type="submission" date="2015-07" db="EMBL/GenBank/DDBJ databases">
        <title>Acinetobacter yuneri, a novel member of Acinetobacter calcoaceticus-Acinetobacter baumannii complex isolated from clinical specimen.</title>
        <authorList>
            <person name="Yu Y."/>
        </authorList>
    </citation>
    <scope>NUCLEOTIDE SEQUENCE [LARGE SCALE GENOMIC DNA]</scope>
    <source>
        <strain evidence="13 14">A362</strain>
    </source>
</reference>
<dbReference type="SUPFAM" id="SSF57884">
    <property type="entry name" value="Ada DNA repair protein, N-terminal domain (N-Ada 10)"/>
    <property type="match status" value="1"/>
</dbReference>
<feature type="binding site" evidence="11">
    <location>
        <position position="37"/>
    </location>
    <ligand>
        <name>Zn(2+)</name>
        <dbReference type="ChEBI" id="CHEBI:29105"/>
    </ligand>
</feature>
<dbReference type="PROSITE" id="PS01124">
    <property type="entry name" value="HTH_ARAC_FAMILY_2"/>
    <property type="match status" value="1"/>
</dbReference>
<keyword evidence="8" id="KW-0234">DNA repair</keyword>
<proteinExistence type="predicted"/>
<dbReference type="FunFam" id="1.10.10.10:FF:000410">
    <property type="entry name" value="ADA regulatory protein, putative"/>
    <property type="match status" value="1"/>
</dbReference>
<dbReference type="Proteomes" id="UP000189376">
    <property type="component" value="Unassembled WGS sequence"/>
</dbReference>
<evidence type="ECO:0000256" key="2">
    <source>
        <dbReference type="ARBA" id="ARBA00022603"/>
    </source>
</evidence>
<evidence type="ECO:0000256" key="3">
    <source>
        <dbReference type="ARBA" id="ARBA00022679"/>
    </source>
</evidence>
<dbReference type="GO" id="GO:0006281">
    <property type="term" value="P:DNA repair"/>
    <property type="evidence" value="ECO:0007669"/>
    <property type="project" value="UniProtKB-KW"/>
</dbReference>
<dbReference type="InterPro" id="IPR036631">
    <property type="entry name" value="MGMT_N_sf"/>
</dbReference>
<dbReference type="SMART" id="SM00342">
    <property type="entry name" value="HTH_ARAC"/>
    <property type="match status" value="1"/>
</dbReference>
<keyword evidence="11" id="KW-0479">Metal-binding</keyword>
<dbReference type="GO" id="GO:0008270">
    <property type="term" value="F:zinc ion binding"/>
    <property type="evidence" value="ECO:0007669"/>
    <property type="project" value="InterPro"/>
</dbReference>
<dbReference type="PANTHER" id="PTHR10815">
    <property type="entry name" value="METHYLATED-DNA--PROTEIN-CYSTEINE METHYLTRANSFERASE"/>
    <property type="match status" value="1"/>
</dbReference>
<dbReference type="NCBIfam" id="NF011964">
    <property type="entry name" value="PRK15435.1"/>
    <property type="match status" value="1"/>
</dbReference>
<keyword evidence="6" id="KW-0010">Activator</keyword>
<dbReference type="SUPFAM" id="SSF46689">
    <property type="entry name" value="Homeodomain-like"/>
    <property type="match status" value="1"/>
</dbReference>
<dbReference type="InterPro" id="IPR018060">
    <property type="entry name" value="HTH_AraC"/>
</dbReference>
<evidence type="ECO:0000256" key="10">
    <source>
        <dbReference type="PIRSR" id="PIRSR000409-1"/>
    </source>
</evidence>
<dbReference type="GO" id="GO:0043565">
    <property type="term" value="F:sequence-specific DNA binding"/>
    <property type="evidence" value="ECO:0007669"/>
    <property type="project" value="InterPro"/>
</dbReference>
<keyword evidence="11" id="KW-0862">Zinc</keyword>
<dbReference type="EMBL" id="LFZS01000007">
    <property type="protein sequence ID" value="ONN54313.1"/>
    <property type="molecule type" value="Genomic_DNA"/>
</dbReference>
<dbReference type="InterPro" id="IPR001497">
    <property type="entry name" value="MethylDNA_cys_MeTrfase_AS"/>
</dbReference>
<keyword evidence="7" id="KW-0804">Transcription</keyword>
<feature type="active site" description="Nucleophile; methyl group acceptor from methylphosphotriester" evidence="10">
    <location>
        <position position="37"/>
    </location>
</feature>
<keyword evidence="14" id="KW-1185">Reference proteome</keyword>
<evidence type="ECO:0000313" key="13">
    <source>
        <dbReference type="EMBL" id="ONN54313.1"/>
    </source>
</evidence>
<evidence type="ECO:0000256" key="6">
    <source>
        <dbReference type="ARBA" id="ARBA00023159"/>
    </source>
</evidence>
<dbReference type="NCBIfam" id="TIGR00589">
    <property type="entry name" value="ogt"/>
    <property type="match status" value="1"/>
</dbReference>
<gene>
    <name evidence="13" type="ORF">AC058_11125</name>
</gene>
<evidence type="ECO:0000256" key="7">
    <source>
        <dbReference type="ARBA" id="ARBA00023163"/>
    </source>
</evidence>
<dbReference type="InterPro" id="IPR036388">
    <property type="entry name" value="WH-like_DNA-bd_sf"/>
</dbReference>